<sequence length="351" mass="38387">MPAKLLPASAAPFASRPLYVDVILNSKVEKWLIQTLKHITVPRRPLNSKLQHQQCLIEILSSPGAVWTLTSVMLPKTPESEFKKDDNNPLVEAIMNYELVRVEAYVVYVDMVWCGEVVYKLTPETIDVLVEYHKDIHCADVRANARGWADKEQHCKQLHEDFVQDINEFVFCTPVSVLEGLEAGGAGELPPKGSEEVKRLIEALMKPLLPPSSPCVADIVKQRPLLPKPPANERWSRPDCHGSSSVAGLWSVHLSSPSTIQLADSTTSSLAAPVTLMSDSSSAHDDPPFQLAADNYWNSSLGISLTKPLTLPSVLTFPYGVGGSVKNMSGIGPSVVSTGYGHLHQYHPAIA</sequence>
<dbReference type="Proteomes" id="UP000622797">
    <property type="component" value="Unassembled WGS sequence"/>
</dbReference>
<evidence type="ECO:0000313" key="2">
    <source>
        <dbReference type="Proteomes" id="UP000622797"/>
    </source>
</evidence>
<name>A0A8H4XGA3_9HYPO</name>
<protein>
    <submittedName>
        <fullName evidence="1">Uncharacterized protein</fullName>
    </submittedName>
</protein>
<keyword evidence="2" id="KW-1185">Reference proteome</keyword>
<accession>A0A8H4XGA3</accession>
<evidence type="ECO:0000313" key="1">
    <source>
        <dbReference type="EMBL" id="KAF4973024.1"/>
    </source>
</evidence>
<comment type="caution">
    <text evidence="1">The sequence shown here is derived from an EMBL/GenBank/DDBJ whole genome shotgun (WGS) entry which is preliminary data.</text>
</comment>
<organism evidence="1 2">
    <name type="scientific">Fusarium sarcochroum</name>
    <dbReference type="NCBI Taxonomy" id="1208366"/>
    <lineage>
        <taxon>Eukaryota</taxon>
        <taxon>Fungi</taxon>
        <taxon>Dikarya</taxon>
        <taxon>Ascomycota</taxon>
        <taxon>Pezizomycotina</taxon>
        <taxon>Sordariomycetes</taxon>
        <taxon>Hypocreomycetidae</taxon>
        <taxon>Hypocreales</taxon>
        <taxon>Nectriaceae</taxon>
        <taxon>Fusarium</taxon>
        <taxon>Fusarium lateritium species complex</taxon>
    </lineage>
</organism>
<dbReference type="OrthoDB" id="5352472at2759"/>
<reference evidence="1" key="1">
    <citation type="journal article" date="2020" name="BMC Genomics">
        <title>Correction to: Identification and distribution of gene clusters required for synthesis of sphingolipid metabolism inhibitors in diverse species of the filamentous fungus Fusarium.</title>
        <authorList>
            <person name="Kim H.S."/>
            <person name="Lohmar J.M."/>
            <person name="Busman M."/>
            <person name="Brown D.W."/>
            <person name="Naumann T.A."/>
            <person name="Divon H.H."/>
            <person name="Lysoe E."/>
            <person name="Uhlig S."/>
            <person name="Proctor R.H."/>
        </authorList>
    </citation>
    <scope>NUCLEOTIDE SEQUENCE</scope>
    <source>
        <strain evidence="1">NRRL 20472</strain>
    </source>
</reference>
<dbReference type="AlphaFoldDB" id="A0A8H4XGA3"/>
<proteinExistence type="predicted"/>
<gene>
    <name evidence="1" type="ORF">FSARC_601</name>
</gene>
<dbReference type="EMBL" id="JABEXW010000032">
    <property type="protein sequence ID" value="KAF4973024.1"/>
    <property type="molecule type" value="Genomic_DNA"/>
</dbReference>
<reference evidence="1" key="2">
    <citation type="submission" date="2020-05" db="EMBL/GenBank/DDBJ databases">
        <authorList>
            <person name="Kim H.-S."/>
            <person name="Proctor R.H."/>
            <person name="Brown D.W."/>
        </authorList>
    </citation>
    <scope>NUCLEOTIDE SEQUENCE</scope>
    <source>
        <strain evidence="1">NRRL 20472</strain>
    </source>
</reference>